<name>A0A7K7UUN3_EUDEL</name>
<proteinExistence type="predicted"/>
<sequence length="80" mass="9445">AQEKHAWIRHLYRLALTQGTCVVSAVQQPNNLHFSVNNLKRELARLEYDSINWSSKAEKYEEELSWNFQHCTAQEEINEV</sequence>
<dbReference type="EMBL" id="VZSX01000013">
    <property type="protein sequence ID" value="NXA32873.1"/>
    <property type="molecule type" value="Genomic_DNA"/>
</dbReference>
<gene>
    <name evidence="1" type="primary">Ccdc141_1</name>
    <name evidence="1" type="ORF">EUDELE_R05523</name>
</gene>
<organism evidence="1 2">
    <name type="scientific">Eudromia elegans</name>
    <name type="common">Elegant crested-tinamou</name>
    <dbReference type="NCBI Taxonomy" id="8805"/>
    <lineage>
        <taxon>Eukaryota</taxon>
        <taxon>Metazoa</taxon>
        <taxon>Chordata</taxon>
        <taxon>Craniata</taxon>
        <taxon>Vertebrata</taxon>
        <taxon>Euteleostomi</taxon>
        <taxon>Archelosauria</taxon>
        <taxon>Archosauria</taxon>
        <taxon>Dinosauria</taxon>
        <taxon>Saurischia</taxon>
        <taxon>Theropoda</taxon>
        <taxon>Coelurosauria</taxon>
        <taxon>Aves</taxon>
        <taxon>Palaeognathae</taxon>
        <taxon>Tinamiformes</taxon>
        <taxon>Tinamidae</taxon>
        <taxon>Eudromia</taxon>
    </lineage>
</organism>
<dbReference type="AlphaFoldDB" id="A0A7K7UUN3"/>
<comment type="caution">
    <text evidence="1">The sequence shown here is derived from an EMBL/GenBank/DDBJ whole genome shotgun (WGS) entry which is preliminary data.</text>
</comment>
<dbReference type="OrthoDB" id="9333799at2759"/>
<dbReference type="Proteomes" id="UP000533954">
    <property type="component" value="Unassembled WGS sequence"/>
</dbReference>
<reference evidence="1 2" key="1">
    <citation type="submission" date="2019-09" db="EMBL/GenBank/DDBJ databases">
        <title>Bird 10,000 Genomes (B10K) Project - Family phase.</title>
        <authorList>
            <person name="Zhang G."/>
        </authorList>
    </citation>
    <scope>NUCLEOTIDE SEQUENCE [LARGE SCALE GENOMIC DNA]</scope>
    <source>
        <strain evidence="1">B10K-LSUMZ-16893</strain>
    </source>
</reference>
<feature type="non-terminal residue" evidence="1">
    <location>
        <position position="1"/>
    </location>
</feature>
<feature type="non-terminal residue" evidence="1">
    <location>
        <position position="80"/>
    </location>
</feature>
<evidence type="ECO:0000313" key="1">
    <source>
        <dbReference type="EMBL" id="NXA32873.1"/>
    </source>
</evidence>
<protein>
    <submittedName>
        <fullName evidence="1">CC141 protein</fullName>
    </submittedName>
</protein>
<accession>A0A7K7UUN3</accession>
<evidence type="ECO:0000313" key="2">
    <source>
        <dbReference type="Proteomes" id="UP000533954"/>
    </source>
</evidence>
<keyword evidence="2" id="KW-1185">Reference proteome</keyword>